<evidence type="ECO:0000259" key="8">
    <source>
        <dbReference type="Pfam" id="PF02687"/>
    </source>
</evidence>
<evidence type="ECO:0000256" key="5">
    <source>
        <dbReference type="ARBA" id="ARBA00023136"/>
    </source>
</evidence>
<reference evidence="9" key="1">
    <citation type="submission" date="2017-02" db="EMBL/GenBank/DDBJ databases">
        <title>Delving into the versatile metabolic prowess of the omnipresent phylum Bacteroidetes.</title>
        <authorList>
            <person name="Nobu M.K."/>
            <person name="Mei R."/>
            <person name="Narihiro T."/>
            <person name="Kuroda K."/>
            <person name="Liu W.-T."/>
        </authorList>
    </citation>
    <scope>NUCLEOTIDE SEQUENCE</scope>
    <source>
        <strain evidence="9">ADurb.Bin131</strain>
    </source>
</reference>
<name>A0A1V6CCP6_UNCT6</name>
<dbReference type="GO" id="GO:0005886">
    <property type="term" value="C:plasma membrane"/>
    <property type="evidence" value="ECO:0007669"/>
    <property type="project" value="UniProtKB-SubCell"/>
</dbReference>
<dbReference type="Proteomes" id="UP000485562">
    <property type="component" value="Unassembled WGS sequence"/>
</dbReference>
<keyword evidence="5 7" id="KW-0472">Membrane</keyword>
<evidence type="ECO:0000256" key="1">
    <source>
        <dbReference type="ARBA" id="ARBA00004651"/>
    </source>
</evidence>
<comment type="caution">
    <text evidence="9">The sequence shown here is derived from an EMBL/GenBank/DDBJ whole genome shotgun (WGS) entry which is preliminary data.</text>
</comment>
<evidence type="ECO:0000313" key="9">
    <source>
        <dbReference type="EMBL" id="OQB74650.1"/>
    </source>
</evidence>
<dbReference type="AlphaFoldDB" id="A0A1V6CCP6"/>
<dbReference type="PANTHER" id="PTHR30572">
    <property type="entry name" value="MEMBRANE COMPONENT OF TRANSPORTER-RELATED"/>
    <property type="match status" value="1"/>
</dbReference>
<dbReference type="PANTHER" id="PTHR30572:SF4">
    <property type="entry name" value="ABC TRANSPORTER PERMEASE YTRF"/>
    <property type="match status" value="1"/>
</dbReference>
<dbReference type="EMBL" id="MWDQ01000034">
    <property type="protein sequence ID" value="OQB74650.1"/>
    <property type="molecule type" value="Genomic_DNA"/>
</dbReference>
<evidence type="ECO:0000256" key="6">
    <source>
        <dbReference type="ARBA" id="ARBA00038076"/>
    </source>
</evidence>
<organism evidence="9">
    <name type="scientific">candidate division TA06 bacterium ADurb.Bin131</name>
    <dbReference type="NCBI Taxonomy" id="1852827"/>
    <lineage>
        <taxon>Bacteria</taxon>
        <taxon>Bacteria division TA06</taxon>
    </lineage>
</organism>
<keyword evidence="4 7" id="KW-1133">Transmembrane helix</keyword>
<proteinExistence type="inferred from homology"/>
<feature type="transmembrane region" description="Helical" evidence="7">
    <location>
        <begin position="33"/>
        <end position="55"/>
    </location>
</feature>
<keyword evidence="3 7" id="KW-0812">Transmembrane</keyword>
<evidence type="ECO:0000256" key="7">
    <source>
        <dbReference type="SAM" id="Phobius"/>
    </source>
</evidence>
<feature type="transmembrane region" description="Helical" evidence="7">
    <location>
        <begin position="182"/>
        <end position="204"/>
    </location>
</feature>
<evidence type="ECO:0000256" key="4">
    <source>
        <dbReference type="ARBA" id="ARBA00022989"/>
    </source>
</evidence>
<keyword evidence="2" id="KW-1003">Cell membrane</keyword>
<protein>
    <submittedName>
        <fullName evidence="9">ABC transporter permease YtrF</fullName>
    </submittedName>
</protein>
<feature type="domain" description="ABC3 transporter permease C-terminal" evidence="8">
    <location>
        <begin position="90"/>
        <end position="208"/>
    </location>
</feature>
<accession>A0A1V6CCP6</accession>
<evidence type="ECO:0000256" key="3">
    <source>
        <dbReference type="ARBA" id="ARBA00022692"/>
    </source>
</evidence>
<dbReference type="InterPro" id="IPR003838">
    <property type="entry name" value="ABC3_permease_C"/>
</dbReference>
<comment type="similarity">
    <text evidence="6">Belongs to the ABC-4 integral membrane protein family.</text>
</comment>
<feature type="transmembrane region" description="Helical" evidence="7">
    <location>
        <begin position="142"/>
        <end position="162"/>
    </location>
</feature>
<sequence>MQESVPGKKIDKQLTLPLRHALNMSIRNIKIRFGRSIIVTSSIILGIAFLMSILANNAFMAGILEKGPEHIKIALQQDIEEMKIRQIWLVSLSLLVCVVGIVNAMLMAVTERAREIGTMKCLGALDKYIVEIFLLESSMQGVIGSIIGVIFGFAASFIVYLLKYKGLVWSIFPTELLLKYSLFSILLGVIISVIGAIYPAYVSAKMEPAEAIRREV</sequence>
<dbReference type="InterPro" id="IPR050250">
    <property type="entry name" value="Macrolide_Exporter_MacB"/>
</dbReference>
<evidence type="ECO:0000256" key="2">
    <source>
        <dbReference type="ARBA" id="ARBA00022475"/>
    </source>
</evidence>
<dbReference type="GO" id="GO:0022857">
    <property type="term" value="F:transmembrane transporter activity"/>
    <property type="evidence" value="ECO:0007669"/>
    <property type="project" value="TreeGrafter"/>
</dbReference>
<feature type="transmembrane region" description="Helical" evidence="7">
    <location>
        <begin position="87"/>
        <end position="110"/>
    </location>
</feature>
<gene>
    <name evidence="9" type="primary">ytrF_1</name>
    <name evidence="9" type="ORF">BWX89_00413</name>
</gene>
<comment type="subcellular location">
    <subcellularLocation>
        <location evidence="1">Cell membrane</location>
        <topology evidence="1">Multi-pass membrane protein</topology>
    </subcellularLocation>
</comment>
<dbReference type="Pfam" id="PF02687">
    <property type="entry name" value="FtsX"/>
    <property type="match status" value="1"/>
</dbReference>